<keyword evidence="2" id="KW-1185">Reference proteome</keyword>
<sequence length="141" mass="16072">MMNIFYFLIISSILFFSGCVKQKQITVTNSMQVKTIEKNSKPVWISNPNYKGYNGVVGYAEKQRNKKLQKKIALITAKARLSAQLNIHVESIVTLYSSSKDNTQEVHSSSHQTSSNHIQNVIVKDEYIDKDGALYLWLITK</sequence>
<evidence type="ECO:0000313" key="1">
    <source>
        <dbReference type="EMBL" id="QOY53004.1"/>
    </source>
</evidence>
<protein>
    <recommendedName>
        <fullName evidence="3">LPP20 lipoprotein</fullName>
    </recommendedName>
</protein>
<name>A0A7S7LWV5_9BACT</name>
<dbReference type="AlphaFoldDB" id="A0A7S7LWV5"/>
<evidence type="ECO:0000313" key="2">
    <source>
        <dbReference type="Proteomes" id="UP000593994"/>
    </source>
</evidence>
<gene>
    <name evidence="1" type="ORF">HUE88_04790</name>
</gene>
<dbReference type="RefSeq" id="WP_194371640.1">
    <property type="nucleotide sequence ID" value="NZ_CP054492.1"/>
</dbReference>
<dbReference type="Proteomes" id="UP000593994">
    <property type="component" value="Chromosome"/>
</dbReference>
<proteinExistence type="predicted"/>
<accession>A0A7S7LWV5</accession>
<organism evidence="1 2">
    <name type="scientific">Candidatus Sulfurimonas baltica</name>
    <dbReference type="NCBI Taxonomy" id="2740404"/>
    <lineage>
        <taxon>Bacteria</taxon>
        <taxon>Pseudomonadati</taxon>
        <taxon>Campylobacterota</taxon>
        <taxon>Epsilonproteobacteria</taxon>
        <taxon>Campylobacterales</taxon>
        <taxon>Sulfurimonadaceae</taxon>
        <taxon>Sulfurimonas</taxon>
    </lineage>
</organism>
<dbReference type="KEGG" id="sbal:HUE88_04790"/>
<reference evidence="1 2" key="1">
    <citation type="submission" date="2020-05" db="EMBL/GenBank/DDBJ databases">
        <title>Sulfurimonas marisnigri, sp. nov., and Sulfurimonas baltica, sp. nov., manganese oxide reducing chemolithoautotrophs of the class Epsilonproteobacteria isolated from the pelagic redoxclines of the Black and Baltic Seas and emended description of the genus Sulfurimonas.</title>
        <authorList>
            <person name="Henkel J.V."/>
            <person name="Laudan C."/>
            <person name="Werner J."/>
            <person name="Neu T."/>
            <person name="Plewe S."/>
            <person name="Sproer C."/>
            <person name="Bunk B."/>
            <person name="Schulz-Vogt H.N."/>
        </authorList>
    </citation>
    <scope>NUCLEOTIDE SEQUENCE [LARGE SCALE GENOMIC DNA]</scope>
    <source>
        <strain evidence="1 2">GD2</strain>
    </source>
</reference>
<evidence type="ECO:0008006" key="3">
    <source>
        <dbReference type="Google" id="ProtNLM"/>
    </source>
</evidence>
<dbReference type="EMBL" id="CP054492">
    <property type="protein sequence ID" value="QOY53004.1"/>
    <property type="molecule type" value="Genomic_DNA"/>
</dbReference>